<dbReference type="PANTHER" id="PTHR43943:SF17">
    <property type="entry name" value="3-PHENYLPROPIONATE-DIHYDRODIOL_CINNAMIC ACID-DIHYDRODIOL DEHYDROGENASE"/>
    <property type="match status" value="1"/>
</dbReference>
<dbReference type="InterPro" id="IPR036291">
    <property type="entry name" value="NAD(P)-bd_dom_sf"/>
</dbReference>
<proteinExistence type="inferred from homology"/>
<evidence type="ECO:0000256" key="3">
    <source>
        <dbReference type="ARBA" id="ARBA00023002"/>
    </source>
</evidence>
<keyword evidence="4" id="KW-0520">NAD</keyword>
<evidence type="ECO:0000256" key="1">
    <source>
        <dbReference type="ARBA" id="ARBA00006484"/>
    </source>
</evidence>
<comment type="similarity">
    <text evidence="1">Belongs to the short-chain dehydrogenases/reductases (SDR) family.</text>
</comment>
<sequence length="284" mass="28781">MPERHVPGRHGGGGALAGKVALVTGGAAGIGRAVVEAYVEAGAKVAVLDRDADGAAATAAEFGADVHATVGLAESLADNQRAVQEAVDAFGRLDVFVGNAGVGAGNLPLAGIPLDRLEAAIDEIYAINVKGYLLGARAALPALLETGGNMIFSCSIASYRAVDDGVLYVSTKHADLGIVRQLAWEFAPRIRVNGVAIGVGRTRMQGLAALDQDPIDAVLPGAEQVIPQGFIPEPGDHAGAFVYLASDAAPLTTGECLWTDSGFGVRGIGRPAGGTDLDPAALRA</sequence>
<dbReference type="InterPro" id="IPR020904">
    <property type="entry name" value="Sc_DH/Rdtase_CS"/>
</dbReference>
<protein>
    <submittedName>
        <fullName evidence="5">SDR family oxidoreductase</fullName>
    </submittedName>
</protein>
<dbReference type="Proteomes" id="UP000483004">
    <property type="component" value="Unassembled WGS sequence"/>
</dbReference>
<keyword evidence="2" id="KW-0058">Aromatic hydrocarbons catabolism</keyword>
<dbReference type="FunFam" id="3.40.50.720:FF:000084">
    <property type="entry name" value="Short-chain dehydrogenase reductase"/>
    <property type="match status" value="1"/>
</dbReference>
<name>A0A6L3W039_9ACTN</name>
<dbReference type="GO" id="GO:0016491">
    <property type="term" value="F:oxidoreductase activity"/>
    <property type="evidence" value="ECO:0007669"/>
    <property type="project" value="UniProtKB-KW"/>
</dbReference>
<keyword evidence="3" id="KW-0560">Oxidoreductase</keyword>
<gene>
    <name evidence="5" type="ORF">F9B16_04595</name>
</gene>
<dbReference type="PRINTS" id="PR00081">
    <property type="entry name" value="GDHRDH"/>
</dbReference>
<accession>A0A6L3W039</accession>
<organism evidence="5 6">
    <name type="scientific">Actinomadura montaniterrae</name>
    <dbReference type="NCBI Taxonomy" id="1803903"/>
    <lineage>
        <taxon>Bacteria</taxon>
        <taxon>Bacillati</taxon>
        <taxon>Actinomycetota</taxon>
        <taxon>Actinomycetes</taxon>
        <taxon>Streptosporangiales</taxon>
        <taxon>Thermomonosporaceae</taxon>
        <taxon>Actinomadura</taxon>
    </lineage>
</organism>
<dbReference type="PANTHER" id="PTHR43943">
    <property type="entry name" value="DEHYDROGENASE/REDUCTASE (SDR FAMILY) MEMBER 4"/>
    <property type="match status" value="1"/>
</dbReference>
<comment type="caution">
    <text evidence="5">The sequence shown here is derived from an EMBL/GenBank/DDBJ whole genome shotgun (WGS) entry which is preliminary data.</text>
</comment>
<dbReference type="RefSeq" id="WP_151538554.1">
    <property type="nucleotide sequence ID" value="NZ_WBMR01000007.1"/>
</dbReference>
<keyword evidence="6" id="KW-1185">Reference proteome</keyword>
<reference evidence="5 6" key="1">
    <citation type="submission" date="2019-09" db="EMBL/GenBank/DDBJ databases">
        <title>Actinomadura physcomitrii sp. nov., a novel actinomycete isolated from moss [Physcomitrium sphaericum (Ludw) Fuernr].</title>
        <authorList>
            <person name="Liu C."/>
            <person name="Zhuang X."/>
        </authorList>
    </citation>
    <scope>NUCLEOTIDE SEQUENCE [LARGE SCALE GENOMIC DNA]</scope>
    <source>
        <strain evidence="5 6">CYP1-1B</strain>
    </source>
</reference>
<evidence type="ECO:0000256" key="2">
    <source>
        <dbReference type="ARBA" id="ARBA00022797"/>
    </source>
</evidence>
<dbReference type="Pfam" id="PF13561">
    <property type="entry name" value="adh_short_C2"/>
    <property type="match status" value="1"/>
</dbReference>
<dbReference type="OrthoDB" id="9803333at2"/>
<dbReference type="SUPFAM" id="SSF51735">
    <property type="entry name" value="NAD(P)-binding Rossmann-fold domains"/>
    <property type="match status" value="1"/>
</dbReference>
<dbReference type="EMBL" id="WBMR01000007">
    <property type="protein sequence ID" value="KAB2388204.1"/>
    <property type="molecule type" value="Genomic_DNA"/>
</dbReference>
<dbReference type="Gene3D" id="3.40.50.720">
    <property type="entry name" value="NAD(P)-binding Rossmann-like Domain"/>
    <property type="match status" value="1"/>
</dbReference>
<evidence type="ECO:0000256" key="4">
    <source>
        <dbReference type="ARBA" id="ARBA00023027"/>
    </source>
</evidence>
<evidence type="ECO:0000313" key="5">
    <source>
        <dbReference type="EMBL" id="KAB2388204.1"/>
    </source>
</evidence>
<evidence type="ECO:0000313" key="6">
    <source>
        <dbReference type="Proteomes" id="UP000483004"/>
    </source>
</evidence>
<dbReference type="AlphaFoldDB" id="A0A6L3W039"/>
<dbReference type="PROSITE" id="PS00061">
    <property type="entry name" value="ADH_SHORT"/>
    <property type="match status" value="1"/>
</dbReference>
<dbReference type="InterPro" id="IPR002347">
    <property type="entry name" value="SDR_fam"/>
</dbReference>